<organism evidence="2 3">
    <name type="scientific">Dryococelus australis</name>
    <dbReference type="NCBI Taxonomy" id="614101"/>
    <lineage>
        <taxon>Eukaryota</taxon>
        <taxon>Metazoa</taxon>
        <taxon>Ecdysozoa</taxon>
        <taxon>Arthropoda</taxon>
        <taxon>Hexapoda</taxon>
        <taxon>Insecta</taxon>
        <taxon>Pterygota</taxon>
        <taxon>Neoptera</taxon>
        <taxon>Polyneoptera</taxon>
        <taxon>Phasmatodea</taxon>
        <taxon>Verophasmatodea</taxon>
        <taxon>Anareolatae</taxon>
        <taxon>Phasmatidae</taxon>
        <taxon>Eurycanthinae</taxon>
        <taxon>Dryococelus</taxon>
    </lineage>
</organism>
<gene>
    <name evidence="2" type="ORF">PR048_012337</name>
</gene>
<reference evidence="2 3" key="1">
    <citation type="submission" date="2023-02" db="EMBL/GenBank/DDBJ databases">
        <title>LHISI_Scaffold_Assembly.</title>
        <authorList>
            <person name="Stuart O.P."/>
            <person name="Cleave R."/>
            <person name="Magrath M.J.L."/>
            <person name="Mikheyev A.S."/>
        </authorList>
    </citation>
    <scope>NUCLEOTIDE SEQUENCE [LARGE SCALE GENOMIC DNA]</scope>
    <source>
        <strain evidence="2">Daus_M_001</strain>
        <tissue evidence="2">Leg muscle</tissue>
    </source>
</reference>
<evidence type="ECO:0000256" key="1">
    <source>
        <dbReference type="SAM" id="MobiDB-lite"/>
    </source>
</evidence>
<sequence>MEGNVVPYIAVKQKVEVSMEQRQNARPAETGDPRENSLTSGIVLHGSQMRGCTRRESSPVHTPKIGSPNHTVRYHWGRGGVVVRLIASHLGEQGSITSGVTLAFSHVEIVPGDAAGRRVFLGISGLHHPLNSAQLHTRPVSHSSVVKTFPHRLLGTLVSAMLLLLVECGTIVYQLVPLSLDHIGSLVDQ</sequence>
<comment type="caution">
    <text evidence="2">The sequence shown here is derived from an EMBL/GenBank/DDBJ whole genome shotgun (WGS) entry which is preliminary data.</text>
</comment>
<feature type="region of interest" description="Disordered" evidence="1">
    <location>
        <begin position="20"/>
        <end position="39"/>
    </location>
</feature>
<dbReference type="EMBL" id="JARBHB010000004">
    <property type="protein sequence ID" value="KAJ8886128.1"/>
    <property type="molecule type" value="Genomic_DNA"/>
</dbReference>
<protein>
    <submittedName>
        <fullName evidence="2">Uncharacterized protein</fullName>
    </submittedName>
</protein>
<keyword evidence="3" id="KW-1185">Reference proteome</keyword>
<feature type="region of interest" description="Disordered" evidence="1">
    <location>
        <begin position="48"/>
        <end position="69"/>
    </location>
</feature>
<evidence type="ECO:0000313" key="2">
    <source>
        <dbReference type="EMBL" id="KAJ8886128.1"/>
    </source>
</evidence>
<accession>A0ABQ9HP42</accession>
<evidence type="ECO:0000313" key="3">
    <source>
        <dbReference type="Proteomes" id="UP001159363"/>
    </source>
</evidence>
<proteinExistence type="predicted"/>
<name>A0ABQ9HP42_9NEOP</name>
<dbReference type="Proteomes" id="UP001159363">
    <property type="component" value="Chromosome X"/>
</dbReference>